<evidence type="ECO:0000313" key="2">
    <source>
        <dbReference type="EMBL" id="ABG98764.1"/>
    </source>
</evidence>
<dbReference type="Gene3D" id="2.60.40.10">
    <property type="entry name" value="Immunoglobulins"/>
    <property type="match status" value="1"/>
</dbReference>
<feature type="domain" description="Bacterial Ig-like" evidence="1">
    <location>
        <begin position="85"/>
        <end position="167"/>
    </location>
</feature>
<dbReference type="KEGG" id="rha:RHA1_ro06998"/>
<proteinExistence type="predicted"/>
<dbReference type="InterPro" id="IPR013783">
    <property type="entry name" value="Ig-like_fold"/>
</dbReference>
<dbReference type="InterPro" id="IPR032109">
    <property type="entry name" value="Big_3_5"/>
</dbReference>
<dbReference type="Proteomes" id="UP000008710">
    <property type="component" value="Chromosome"/>
</dbReference>
<protein>
    <recommendedName>
        <fullName evidence="1">Bacterial Ig-like domain-containing protein</fullName>
    </recommendedName>
</protein>
<reference evidence="3" key="1">
    <citation type="journal article" date="2006" name="Proc. Natl. Acad. Sci. U.S.A.">
        <title>The complete genome of Rhodococcus sp. RHA1 provides insights into a catabolic powerhouse.</title>
        <authorList>
            <person name="McLeod M.P."/>
            <person name="Warren R.L."/>
            <person name="Hsiao W.W.L."/>
            <person name="Araki N."/>
            <person name="Myhre M."/>
            <person name="Fernandes C."/>
            <person name="Miyazawa D."/>
            <person name="Wong W."/>
            <person name="Lillquist A.L."/>
            <person name="Wang D."/>
            <person name="Dosanjh M."/>
            <person name="Hara H."/>
            <person name="Petrescu A."/>
            <person name="Morin R.D."/>
            <person name="Yang G."/>
            <person name="Stott J.M."/>
            <person name="Schein J.E."/>
            <person name="Shin H."/>
            <person name="Smailus D."/>
            <person name="Siddiqui A.S."/>
            <person name="Marra M.A."/>
            <person name="Jones S.J.M."/>
            <person name="Holt R."/>
            <person name="Brinkman F.S.L."/>
            <person name="Miyauchi K."/>
            <person name="Fukuda M."/>
            <person name="Davies J.E."/>
            <person name="Mohn W.W."/>
            <person name="Eltis L.D."/>
        </authorList>
    </citation>
    <scope>NUCLEOTIDE SEQUENCE [LARGE SCALE GENOMIC DNA]</scope>
    <source>
        <strain evidence="3">RHA1</strain>
    </source>
</reference>
<dbReference type="OrthoDB" id="4483646at2"/>
<organism evidence="2 3">
    <name type="scientific">Rhodococcus jostii (strain RHA1)</name>
    <dbReference type="NCBI Taxonomy" id="101510"/>
    <lineage>
        <taxon>Bacteria</taxon>
        <taxon>Bacillati</taxon>
        <taxon>Actinomycetota</taxon>
        <taxon>Actinomycetes</taxon>
        <taxon>Mycobacteriales</taxon>
        <taxon>Nocardiaceae</taxon>
        <taxon>Rhodococcus</taxon>
    </lineage>
</organism>
<gene>
    <name evidence="2" type="ordered locus">RHA1_ro06998</name>
</gene>
<dbReference type="AlphaFoldDB" id="Q0S122"/>
<dbReference type="HOGENOM" id="CLU_128203_0_0_11"/>
<dbReference type="eggNOG" id="COG3391">
    <property type="taxonomic scope" value="Bacteria"/>
</dbReference>
<dbReference type="EMBL" id="CP000431">
    <property type="protein sequence ID" value="ABG98764.1"/>
    <property type="molecule type" value="Genomic_DNA"/>
</dbReference>
<accession>Q0S122</accession>
<sequence length="180" mass="18083">MRGRPLRVPHSANRRSAVMITSVASHLSGRESANLGAPRRRRPARRLRAGMSTLGVTAAAMILVAPPAAAATIDTTTTVSIQGMAATTCPVTLSAQVSPAFTGGTVLFKEGNVTLGTAAAVTNGTASVQHTFSTTGAHVVVATFSGARVGADDFRASTSGALTVTVATGLNLGSICLPIG</sequence>
<evidence type="ECO:0000259" key="1">
    <source>
        <dbReference type="Pfam" id="PF16640"/>
    </source>
</evidence>
<dbReference type="GO" id="GO:0005975">
    <property type="term" value="P:carbohydrate metabolic process"/>
    <property type="evidence" value="ECO:0007669"/>
    <property type="project" value="UniProtKB-ARBA"/>
</dbReference>
<dbReference type="Pfam" id="PF16640">
    <property type="entry name" value="Big_3_5"/>
    <property type="match status" value="1"/>
</dbReference>
<evidence type="ECO:0000313" key="3">
    <source>
        <dbReference type="Proteomes" id="UP000008710"/>
    </source>
</evidence>
<name>Q0S122_RHOJR</name>